<feature type="compositionally biased region" description="Pro residues" evidence="3">
    <location>
        <begin position="700"/>
        <end position="712"/>
    </location>
</feature>
<feature type="compositionally biased region" description="Pro residues" evidence="3">
    <location>
        <begin position="1002"/>
        <end position="1014"/>
    </location>
</feature>
<feature type="compositionally biased region" description="Acidic residues" evidence="3">
    <location>
        <begin position="245"/>
        <end position="276"/>
    </location>
</feature>
<gene>
    <name evidence="5" type="ORF">K466DRAFT_606040</name>
</gene>
<dbReference type="Proteomes" id="UP000308197">
    <property type="component" value="Unassembled WGS sequence"/>
</dbReference>
<evidence type="ECO:0000313" key="6">
    <source>
        <dbReference type="Proteomes" id="UP000308197"/>
    </source>
</evidence>
<feature type="compositionally biased region" description="Basic and acidic residues" evidence="3">
    <location>
        <begin position="101"/>
        <end position="122"/>
    </location>
</feature>
<feature type="region of interest" description="Disordered" evidence="3">
    <location>
        <begin position="747"/>
        <end position="780"/>
    </location>
</feature>
<feature type="compositionally biased region" description="Acidic residues" evidence="3">
    <location>
        <begin position="513"/>
        <end position="522"/>
    </location>
</feature>
<feature type="region of interest" description="Disordered" evidence="3">
    <location>
        <begin position="691"/>
        <end position="714"/>
    </location>
</feature>
<feature type="compositionally biased region" description="Low complexity" evidence="3">
    <location>
        <begin position="413"/>
        <end position="433"/>
    </location>
</feature>
<feature type="region of interest" description="Disordered" evidence="3">
    <location>
        <begin position="413"/>
        <end position="585"/>
    </location>
</feature>
<feature type="compositionally biased region" description="Basic and acidic residues" evidence="3">
    <location>
        <begin position="482"/>
        <end position="496"/>
    </location>
</feature>
<feature type="region of interest" description="Disordered" evidence="3">
    <location>
        <begin position="953"/>
        <end position="1014"/>
    </location>
</feature>
<keyword evidence="2" id="KW-0131">Cell cycle</keyword>
<feature type="compositionally biased region" description="Basic and acidic residues" evidence="3">
    <location>
        <begin position="523"/>
        <end position="535"/>
    </location>
</feature>
<feature type="compositionally biased region" description="Pro residues" evidence="3">
    <location>
        <begin position="47"/>
        <end position="57"/>
    </location>
</feature>
<feature type="compositionally biased region" description="Basic and acidic residues" evidence="3">
    <location>
        <begin position="335"/>
        <end position="374"/>
    </location>
</feature>
<proteinExistence type="predicted"/>
<feature type="compositionally biased region" description="Low complexity" evidence="3">
    <location>
        <begin position="1252"/>
        <end position="1264"/>
    </location>
</feature>
<dbReference type="EMBL" id="ML211991">
    <property type="protein sequence ID" value="TFK79578.1"/>
    <property type="molecule type" value="Genomic_DNA"/>
</dbReference>
<feature type="compositionally biased region" description="Basic and acidic residues" evidence="3">
    <location>
        <begin position="1"/>
        <end position="22"/>
    </location>
</feature>
<feature type="region of interest" description="Disordered" evidence="3">
    <location>
        <begin position="227"/>
        <end position="386"/>
    </location>
</feature>
<dbReference type="GO" id="GO:0051301">
    <property type="term" value="P:cell division"/>
    <property type="evidence" value="ECO:0007669"/>
    <property type="project" value="UniProtKB-KW"/>
</dbReference>
<feature type="domain" description="PH" evidence="4">
    <location>
        <begin position="1111"/>
        <end position="1227"/>
    </location>
</feature>
<keyword evidence="6" id="KW-1185">Reference proteome</keyword>
<feature type="compositionally biased region" description="Polar residues" evidence="3">
    <location>
        <begin position="377"/>
        <end position="386"/>
    </location>
</feature>
<dbReference type="SUPFAM" id="SSF50729">
    <property type="entry name" value="PH domain-like"/>
    <property type="match status" value="1"/>
</dbReference>
<sequence length="1264" mass="138326">MSSAHPLRERLQSNSPDPDHARPTTPLRINKSPQPRQGLSPRQAAEPPAPAPVPVPAPVVVVPVARRSSSSFKHVRENQLVSKSPFRMMRPPGQSGAARRASGEKRARPDSMHSQAENEKPLGFKRRQSRAFQGLLQKEPVTKSPFRRNSESTDEPPPPVPPKVRPKSLPPSYIPVPSPMRGVLSSPRKMHGPRKSGEPLLPRRKTVTFDERCDVLEFDVDKISIADVSFDEDGYGYGFSCDGGGEGEEGEEDEEEDDDDDDDEDAAMEDSFEDSIDPIANDSITGMVESMLQAALPHTPPAHEDQEDADLLPPSPSHPAPSRKSPPQRSPSPDPAREDPKHSPLPPVDRHSHPQLKDEEAPFEDSFRSVRSDDSLDPSNLSIGHSEVSINNLDTSLLANIKIEDTDDYSFSASFAPAADSSPRPRSRSGTPDRSYEARSTPVFTRAGSGSPFRRQIFKQASASSLGSLTGGGRRSPITREVIQERLLRRKSEDALSSRSATSSPVSQRPDQGDDSDSDADEDTSRTTEPADDKPAPPLQPMSRLNPTHDGVLSIDPEPQPIDPPRPTLQERAHSIDGGRPPMDAKTAFAGLDLDFEHGFALGEEGMSVSAGLGTGVTARARHSGMHLGEVSALDKLMEDMAQGAGVDASAVSSLRVEAVTEGVRASTFALPDIEQDDEGMGFGLDGDEVPTRGIEIAPSPSPSPPPPPPPAKDAIRAREELIKAKKREARMREEDMFDADAASLAVPARPARRRSLSTGSVLPPRPTATHRRTPTTVEESDDLLDITALRGEDSPLAETINRELRKRENNTRSKYHVREHTETIYASSDARTAGSSDMDSGKPWRTIRRPSDMNEHAKQLRELREQLKANKAHGKVFVKVVGLRGLEVPIPEQATKITCTLNNGIHFVTTPEAPLARECSIDQEFELIEHSKLEFTLTIKVRRDPHIVAQFKANQSPPQPRPSPQPLPPPASKGGSSRTGMRSFLFGSPKKPKTIARSASPAPPPPPAPAPPFKLPENLARYMKPDGSLGRAFITFKDIAAHCDTRLLETSLPLIGQKLEFGSTTKALQIGEVVLQIFRLPPLPGMTPEQLPQSLEECHRGLTHTRWHKACYLQGMLTQIGGDCRTWRRRHLRLIGSSLVAYNDVTKRAIATIDLRKAIGVVDEQKGVARSPASRSSHDYDDSEPYGIGGVSHSFKLEFLGDEIWFYADTDEEKTNWVNILKALIGRIPPNPLWAEVLFQRQEQARHAAQPSTSTSTPGPSSR</sequence>
<organism evidence="5 6">
    <name type="scientific">Polyporus arcularius HHB13444</name>
    <dbReference type="NCBI Taxonomy" id="1314778"/>
    <lineage>
        <taxon>Eukaryota</taxon>
        <taxon>Fungi</taxon>
        <taxon>Dikarya</taxon>
        <taxon>Basidiomycota</taxon>
        <taxon>Agaricomycotina</taxon>
        <taxon>Agaricomycetes</taxon>
        <taxon>Polyporales</taxon>
        <taxon>Polyporaceae</taxon>
        <taxon>Polyporus</taxon>
    </lineage>
</organism>
<evidence type="ECO:0000259" key="4">
    <source>
        <dbReference type="PROSITE" id="PS50003"/>
    </source>
</evidence>
<dbReference type="InParanoid" id="A0A5C3NT56"/>
<feature type="region of interest" description="Disordered" evidence="3">
    <location>
        <begin position="1167"/>
        <end position="1186"/>
    </location>
</feature>
<feature type="compositionally biased region" description="Pro residues" evidence="3">
    <location>
        <begin position="155"/>
        <end position="178"/>
    </location>
</feature>
<feature type="region of interest" description="Disordered" evidence="3">
    <location>
        <begin position="1245"/>
        <end position="1264"/>
    </location>
</feature>
<reference evidence="5 6" key="1">
    <citation type="journal article" date="2019" name="Nat. Ecol. Evol.">
        <title>Megaphylogeny resolves global patterns of mushroom evolution.</title>
        <authorList>
            <person name="Varga T."/>
            <person name="Krizsan K."/>
            <person name="Foldi C."/>
            <person name="Dima B."/>
            <person name="Sanchez-Garcia M."/>
            <person name="Sanchez-Ramirez S."/>
            <person name="Szollosi G.J."/>
            <person name="Szarkandi J.G."/>
            <person name="Papp V."/>
            <person name="Albert L."/>
            <person name="Andreopoulos W."/>
            <person name="Angelini C."/>
            <person name="Antonin V."/>
            <person name="Barry K.W."/>
            <person name="Bougher N.L."/>
            <person name="Buchanan P."/>
            <person name="Buyck B."/>
            <person name="Bense V."/>
            <person name="Catcheside P."/>
            <person name="Chovatia M."/>
            <person name="Cooper J."/>
            <person name="Damon W."/>
            <person name="Desjardin D."/>
            <person name="Finy P."/>
            <person name="Geml J."/>
            <person name="Haridas S."/>
            <person name="Hughes K."/>
            <person name="Justo A."/>
            <person name="Karasinski D."/>
            <person name="Kautmanova I."/>
            <person name="Kiss B."/>
            <person name="Kocsube S."/>
            <person name="Kotiranta H."/>
            <person name="LaButti K.M."/>
            <person name="Lechner B.E."/>
            <person name="Liimatainen K."/>
            <person name="Lipzen A."/>
            <person name="Lukacs Z."/>
            <person name="Mihaltcheva S."/>
            <person name="Morgado L.N."/>
            <person name="Niskanen T."/>
            <person name="Noordeloos M.E."/>
            <person name="Ohm R.A."/>
            <person name="Ortiz-Santana B."/>
            <person name="Ovrebo C."/>
            <person name="Racz N."/>
            <person name="Riley R."/>
            <person name="Savchenko A."/>
            <person name="Shiryaev A."/>
            <person name="Soop K."/>
            <person name="Spirin V."/>
            <person name="Szebenyi C."/>
            <person name="Tomsovsky M."/>
            <person name="Tulloss R.E."/>
            <person name="Uehling J."/>
            <person name="Grigoriev I.V."/>
            <person name="Vagvolgyi C."/>
            <person name="Papp T."/>
            <person name="Martin F.M."/>
            <person name="Miettinen O."/>
            <person name="Hibbett D.S."/>
            <person name="Nagy L.G."/>
        </authorList>
    </citation>
    <scope>NUCLEOTIDE SEQUENCE [LARGE SCALE GENOMIC DNA]</scope>
    <source>
        <strain evidence="5 6">HHB13444</strain>
    </source>
</reference>
<accession>A0A5C3NT56</accession>
<dbReference type="AlphaFoldDB" id="A0A5C3NT56"/>
<dbReference type="STRING" id="1314778.A0A5C3NT56"/>
<feature type="region of interest" description="Disordered" evidence="3">
    <location>
        <begin position="829"/>
        <end position="849"/>
    </location>
</feature>
<feature type="compositionally biased region" description="Polar residues" evidence="3">
    <location>
        <begin position="497"/>
        <end position="510"/>
    </location>
</feature>
<keyword evidence="1" id="KW-0132">Cell division</keyword>
<feature type="compositionally biased region" description="Pro residues" evidence="3">
    <location>
        <begin position="958"/>
        <end position="972"/>
    </location>
</feature>
<dbReference type="PANTHER" id="PTHR36100:SF1">
    <property type="entry name" value="BUD SITE SELECTION PROTEIN 4"/>
    <property type="match status" value="1"/>
</dbReference>
<dbReference type="SMART" id="SM00233">
    <property type="entry name" value="PH"/>
    <property type="match status" value="1"/>
</dbReference>
<dbReference type="GO" id="GO:0005525">
    <property type="term" value="F:GTP binding"/>
    <property type="evidence" value="ECO:0007669"/>
    <property type="project" value="TreeGrafter"/>
</dbReference>
<dbReference type="Pfam" id="PF00169">
    <property type="entry name" value="PH"/>
    <property type="match status" value="1"/>
</dbReference>
<name>A0A5C3NT56_9APHY</name>
<dbReference type="PROSITE" id="PS50003">
    <property type="entry name" value="PH_DOMAIN"/>
    <property type="match status" value="1"/>
</dbReference>
<dbReference type="InterPro" id="IPR001849">
    <property type="entry name" value="PH_domain"/>
</dbReference>
<evidence type="ECO:0000313" key="5">
    <source>
        <dbReference type="EMBL" id="TFK79578.1"/>
    </source>
</evidence>
<feature type="compositionally biased region" description="Pro residues" evidence="3">
    <location>
        <begin position="558"/>
        <end position="567"/>
    </location>
</feature>
<dbReference type="InterPro" id="IPR052007">
    <property type="entry name" value="Bud4"/>
</dbReference>
<feature type="compositionally biased region" description="Gly residues" evidence="3">
    <location>
        <begin position="235"/>
        <end position="244"/>
    </location>
</feature>
<dbReference type="Gene3D" id="2.30.29.30">
    <property type="entry name" value="Pleckstrin-homology domain (PH domain)/Phosphotyrosine-binding domain (PTB)"/>
    <property type="match status" value="1"/>
</dbReference>
<protein>
    <recommendedName>
        <fullName evidence="4">PH domain-containing protein</fullName>
    </recommendedName>
</protein>
<dbReference type="PANTHER" id="PTHR36100">
    <property type="entry name" value="BUD SITE SELECTION PROTEIN 4"/>
    <property type="match status" value="1"/>
</dbReference>
<feature type="region of interest" description="Disordered" evidence="3">
    <location>
        <begin position="1"/>
        <end position="207"/>
    </location>
</feature>
<evidence type="ECO:0000256" key="1">
    <source>
        <dbReference type="ARBA" id="ARBA00022618"/>
    </source>
</evidence>
<evidence type="ECO:0000256" key="2">
    <source>
        <dbReference type="ARBA" id="ARBA00023306"/>
    </source>
</evidence>
<evidence type="ECO:0000256" key="3">
    <source>
        <dbReference type="SAM" id="MobiDB-lite"/>
    </source>
</evidence>
<feature type="compositionally biased region" description="Polar residues" evidence="3">
    <location>
        <begin position="829"/>
        <end position="839"/>
    </location>
</feature>
<dbReference type="InterPro" id="IPR011993">
    <property type="entry name" value="PH-like_dom_sf"/>
</dbReference>